<evidence type="ECO:0000256" key="13">
    <source>
        <dbReference type="PROSITE-ProRule" id="PRU00302"/>
    </source>
</evidence>
<keyword evidence="5" id="KW-0732">Signal</keyword>
<evidence type="ECO:0000256" key="1">
    <source>
        <dbReference type="ARBA" id="ARBA00004370"/>
    </source>
</evidence>
<dbReference type="PANTHER" id="PTHR19325:SF317">
    <property type="entry name" value="COMPLEMENT DECAY-ACCELERATING FACTOR"/>
    <property type="match status" value="1"/>
</dbReference>
<proteinExistence type="inferred from homology"/>
<keyword evidence="4 13" id="KW-0768">Sushi</keyword>
<evidence type="ECO:0000256" key="8">
    <source>
        <dbReference type="ARBA" id="ARBA00022875"/>
    </source>
</evidence>
<comment type="function">
    <text evidence="12">This protein recognizes C4b and C3b fragments that condense with cell-surface hydroxyl or amino groups when nascent C4b and C3b are locally generated during C4 and c3 activation. Interaction of daf with cell-associated C4b and C3b polypeptides interferes with their ability to catalyze the conversion of C2 and factor B to enzymatically active C2a and Bb and thereby prevents the formation of C4b2a and C3bBb, the amplification convertases of the complement cascade. Inhibits complement activation by destabilizing and preventing the formation of C3 and C5 convertases, which prevents complement damage.</text>
</comment>
<accession>A0A8V5H6X5</accession>
<dbReference type="Proteomes" id="UP000694405">
    <property type="component" value="Chromosome 16"/>
</dbReference>
<evidence type="ECO:0000256" key="11">
    <source>
        <dbReference type="ARBA" id="ARBA00023180"/>
    </source>
</evidence>
<keyword evidence="3" id="KW-0399">Innate immunity</keyword>
<evidence type="ECO:0000256" key="2">
    <source>
        <dbReference type="ARBA" id="ARBA00010908"/>
    </source>
</evidence>
<protein>
    <submittedName>
        <fullName evidence="14">Uncharacterized protein</fullName>
    </submittedName>
</protein>
<evidence type="ECO:0000256" key="7">
    <source>
        <dbReference type="ARBA" id="ARBA00022859"/>
    </source>
</evidence>
<keyword evidence="6" id="KW-0677">Repeat</keyword>
<dbReference type="InterPro" id="IPR050350">
    <property type="entry name" value="Compl-Cell_Adhes-Reg"/>
</dbReference>
<dbReference type="Gene3D" id="2.10.70.10">
    <property type="entry name" value="Complement Module, domain 1"/>
    <property type="match status" value="3"/>
</dbReference>
<dbReference type="PROSITE" id="PS50923">
    <property type="entry name" value="SUSHI"/>
    <property type="match status" value="3"/>
</dbReference>
<evidence type="ECO:0000313" key="15">
    <source>
        <dbReference type="Proteomes" id="UP000694405"/>
    </source>
</evidence>
<organism evidence="14 15">
    <name type="scientific">Melopsittacus undulatus</name>
    <name type="common">Budgerigar</name>
    <name type="synonym">Psittacus undulatus</name>
    <dbReference type="NCBI Taxonomy" id="13146"/>
    <lineage>
        <taxon>Eukaryota</taxon>
        <taxon>Metazoa</taxon>
        <taxon>Chordata</taxon>
        <taxon>Craniata</taxon>
        <taxon>Vertebrata</taxon>
        <taxon>Euteleostomi</taxon>
        <taxon>Archelosauria</taxon>
        <taxon>Archosauria</taxon>
        <taxon>Dinosauria</taxon>
        <taxon>Saurischia</taxon>
        <taxon>Theropoda</taxon>
        <taxon>Coelurosauria</taxon>
        <taxon>Aves</taxon>
        <taxon>Neognathae</taxon>
        <taxon>Neoaves</taxon>
        <taxon>Telluraves</taxon>
        <taxon>Australaves</taxon>
        <taxon>Psittaciformes</taxon>
        <taxon>Psittaculidae</taxon>
        <taxon>Melopsittacus</taxon>
    </lineage>
</organism>
<evidence type="ECO:0000256" key="10">
    <source>
        <dbReference type="ARBA" id="ARBA00023157"/>
    </source>
</evidence>
<evidence type="ECO:0000256" key="9">
    <source>
        <dbReference type="ARBA" id="ARBA00023136"/>
    </source>
</evidence>
<comment type="similarity">
    <text evidence="2">Belongs to the receptors of complement activation (RCA) family.</text>
</comment>
<dbReference type="GO" id="GO:0045087">
    <property type="term" value="P:innate immune response"/>
    <property type="evidence" value="ECO:0007669"/>
    <property type="project" value="UniProtKB-KW"/>
</dbReference>
<keyword evidence="8" id="KW-0180">Complement pathway</keyword>
<comment type="subcellular location">
    <subcellularLocation>
        <location evidence="1">Membrane</location>
    </subcellularLocation>
</comment>
<evidence type="ECO:0000256" key="3">
    <source>
        <dbReference type="ARBA" id="ARBA00022588"/>
    </source>
</evidence>
<reference evidence="14" key="3">
    <citation type="submission" date="2025-09" db="UniProtKB">
        <authorList>
            <consortium name="Ensembl"/>
        </authorList>
    </citation>
    <scope>IDENTIFICATION</scope>
</reference>
<evidence type="ECO:0000256" key="6">
    <source>
        <dbReference type="ARBA" id="ARBA00022737"/>
    </source>
</evidence>
<keyword evidence="9" id="KW-0472">Membrane</keyword>
<dbReference type="GO" id="GO:0016020">
    <property type="term" value="C:membrane"/>
    <property type="evidence" value="ECO:0007669"/>
    <property type="project" value="UniProtKB-SubCell"/>
</dbReference>
<evidence type="ECO:0000313" key="14">
    <source>
        <dbReference type="Ensembl" id="ENSMUNP00000026125.1"/>
    </source>
</evidence>
<reference evidence="14" key="1">
    <citation type="submission" date="2020-03" db="EMBL/GenBank/DDBJ databases">
        <title>Melopsittacus undulatus (budgerigar) genome, bMelUnd1, maternal haplotype with Z.</title>
        <authorList>
            <person name="Gedman G."/>
            <person name="Mountcastle J."/>
            <person name="Haase B."/>
            <person name="Formenti G."/>
            <person name="Wright T."/>
            <person name="Apodaca J."/>
            <person name="Pelan S."/>
            <person name="Chow W."/>
            <person name="Rhie A."/>
            <person name="Howe K."/>
            <person name="Fedrigo O."/>
            <person name="Jarvis E.D."/>
        </authorList>
    </citation>
    <scope>NUCLEOTIDE SEQUENCE [LARGE SCALE GENOMIC DNA]</scope>
</reference>
<dbReference type="FunFam" id="2.10.70.10:FF:000014">
    <property type="entry name" value="Membrane cofactor protein"/>
    <property type="match status" value="1"/>
</dbReference>
<keyword evidence="15" id="KW-1185">Reference proteome</keyword>
<evidence type="ECO:0000256" key="5">
    <source>
        <dbReference type="ARBA" id="ARBA00022729"/>
    </source>
</evidence>
<keyword evidence="7" id="KW-0391">Immunity</keyword>
<comment type="caution">
    <text evidence="13">Lacks conserved residue(s) required for the propagation of feature annotation.</text>
</comment>
<keyword evidence="11" id="KW-0325">Glycoprotein</keyword>
<dbReference type="Ensembl" id="ENSMUNT00000034710.1">
    <property type="protein sequence ID" value="ENSMUNP00000026125.1"/>
    <property type="gene ID" value="ENSMUNG00000019716.1"/>
</dbReference>
<dbReference type="PANTHER" id="PTHR19325">
    <property type="entry name" value="COMPLEMENT COMPONENT-RELATED SUSHI DOMAIN-CONTAINING"/>
    <property type="match status" value="1"/>
</dbReference>
<evidence type="ECO:0000256" key="4">
    <source>
        <dbReference type="ARBA" id="ARBA00022659"/>
    </source>
</evidence>
<dbReference type="CDD" id="cd00033">
    <property type="entry name" value="CCP"/>
    <property type="match status" value="3"/>
</dbReference>
<sequence>RSGPGPGPGAAVMGSGRRPLLLPLLLLLPAVRGDCGPLPTISNAEPLEDPQHRENFSVGSMVTYRCRAGYTKLPLRSDTIECLSTSQWSNLPEFCGLISCLPPPPVKNGQLNNGNRDFTFGMAVTYSCNEGFALIGDATIHCTADEDLTGQWSGPAPECKVISCLPPPPVKNGQLNNGNRDFTFGMAVTYSCNEGFALIGDATIHCTADGDLKGQWSGPPAPECRGGNLYVCSRKPFTLGTTTCSVSQPYEGHFVPGPGQDLGCSEMESAAKRINSECLHLSDTSLKNGLIQGGCFSL</sequence>
<dbReference type="InterPro" id="IPR035976">
    <property type="entry name" value="Sushi/SCR/CCP_sf"/>
</dbReference>
<keyword evidence="10" id="KW-1015">Disulfide bond</keyword>
<dbReference type="GO" id="GO:0006958">
    <property type="term" value="P:complement activation, classical pathway"/>
    <property type="evidence" value="ECO:0007669"/>
    <property type="project" value="UniProtKB-KW"/>
</dbReference>
<evidence type="ECO:0000256" key="12">
    <source>
        <dbReference type="ARBA" id="ARBA00045541"/>
    </source>
</evidence>
<dbReference type="InterPro" id="IPR000436">
    <property type="entry name" value="Sushi_SCR_CCP_dom"/>
</dbReference>
<dbReference type="Pfam" id="PF00084">
    <property type="entry name" value="Sushi"/>
    <property type="match status" value="3"/>
</dbReference>
<name>A0A8V5H6X5_MELUD</name>
<reference evidence="14" key="2">
    <citation type="submission" date="2025-08" db="UniProtKB">
        <authorList>
            <consortium name="Ensembl"/>
        </authorList>
    </citation>
    <scope>IDENTIFICATION</scope>
</reference>
<dbReference type="SMART" id="SM00032">
    <property type="entry name" value="CCP"/>
    <property type="match status" value="3"/>
</dbReference>
<dbReference type="AlphaFoldDB" id="A0A8V5H6X5"/>
<dbReference type="SUPFAM" id="SSF57535">
    <property type="entry name" value="Complement control module/SCR domain"/>
    <property type="match status" value="3"/>
</dbReference>